<dbReference type="Proteomes" id="UP000248021">
    <property type="component" value="Unassembled WGS sequence"/>
</dbReference>
<gene>
    <name evidence="1" type="ORF">C7450_10438</name>
</gene>
<evidence type="ECO:0008006" key="3">
    <source>
        <dbReference type="Google" id="ProtNLM"/>
    </source>
</evidence>
<protein>
    <recommendedName>
        <fullName evidence="3">Transposase IS116/IS110/IS902 family protein</fullName>
    </recommendedName>
</protein>
<keyword evidence="2" id="KW-1185">Reference proteome</keyword>
<accession>A0A2V3UAS9</accession>
<dbReference type="AlphaFoldDB" id="A0A2V3UAS9"/>
<comment type="caution">
    <text evidence="1">The sequence shown here is derived from an EMBL/GenBank/DDBJ whole genome shotgun (WGS) entry which is preliminary data.</text>
</comment>
<evidence type="ECO:0000313" key="1">
    <source>
        <dbReference type="EMBL" id="PXW59988.1"/>
    </source>
</evidence>
<evidence type="ECO:0000313" key="2">
    <source>
        <dbReference type="Proteomes" id="UP000248021"/>
    </source>
</evidence>
<sequence>MTAGPRRLRFRPAFQRTTLPGCANAGVNDAGANGPDCLPPGSSLRYRMRQKGKAPKTILIAVARQLFVILNAMLRARTPIALA</sequence>
<reference evidence="1 2" key="1">
    <citation type="submission" date="2018-05" db="EMBL/GenBank/DDBJ databases">
        <title>Genomic Encyclopedia of Type Strains, Phase IV (KMG-IV): sequencing the most valuable type-strain genomes for metagenomic binning, comparative biology and taxonomic classification.</title>
        <authorList>
            <person name="Goeker M."/>
        </authorList>
    </citation>
    <scope>NUCLEOTIDE SEQUENCE [LARGE SCALE GENOMIC DNA]</scope>
    <source>
        <strain evidence="1 2">DSM 6462</strain>
    </source>
</reference>
<dbReference type="EMBL" id="QJJK01000004">
    <property type="protein sequence ID" value="PXW59988.1"/>
    <property type="molecule type" value="Genomic_DNA"/>
</dbReference>
<organism evidence="1 2">
    <name type="scientific">Chelatococcus asaccharovorans</name>
    <dbReference type="NCBI Taxonomy" id="28210"/>
    <lineage>
        <taxon>Bacteria</taxon>
        <taxon>Pseudomonadati</taxon>
        <taxon>Pseudomonadota</taxon>
        <taxon>Alphaproteobacteria</taxon>
        <taxon>Hyphomicrobiales</taxon>
        <taxon>Chelatococcaceae</taxon>
        <taxon>Chelatococcus</taxon>
    </lineage>
</organism>
<name>A0A2V3UAS9_9HYPH</name>
<proteinExistence type="predicted"/>